<dbReference type="SMART" id="SM00116">
    <property type="entry name" value="CBS"/>
    <property type="match status" value="1"/>
</dbReference>
<dbReference type="Pfam" id="PF03448">
    <property type="entry name" value="MgtE_N"/>
    <property type="match status" value="1"/>
</dbReference>
<proteinExistence type="predicted"/>
<dbReference type="InterPro" id="IPR000644">
    <property type="entry name" value="CBS_dom"/>
</dbReference>
<dbReference type="InterPro" id="IPR038076">
    <property type="entry name" value="MgtE_N_sf"/>
</dbReference>
<dbReference type="PROSITE" id="PS51371">
    <property type="entry name" value="CBS"/>
    <property type="match status" value="1"/>
</dbReference>
<dbReference type="SUPFAM" id="SSF54631">
    <property type="entry name" value="CBS-domain pair"/>
    <property type="match status" value="1"/>
</dbReference>
<dbReference type="Pfam" id="PF00571">
    <property type="entry name" value="CBS"/>
    <property type="match status" value="1"/>
</dbReference>
<organism evidence="3 4">
    <name type="scientific">Sphingomonas melonis</name>
    <dbReference type="NCBI Taxonomy" id="152682"/>
    <lineage>
        <taxon>Bacteria</taxon>
        <taxon>Pseudomonadati</taxon>
        <taxon>Pseudomonadota</taxon>
        <taxon>Alphaproteobacteria</taxon>
        <taxon>Sphingomonadales</taxon>
        <taxon>Sphingomonadaceae</taxon>
        <taxon>Sphingomonas</taxon>
    </lineage>
</organism>
<dbReference type="AlphaFoldDB" id="A0A0D1M4X4"/>
<dbReference type="PATRIC" id="fig|1549858.7.peg.3047"/>
<name>A0A0D1M4X4_9SPHN</name>
<dbReference type="CDD" id="cd04606">
    <property type="entry name" value="CBS_pair_Mg_transporter"/>
    <property type="match status" value="1"/>
</dbReference>
<evidence type="ECO:0000259" key="2">
    <source>
        <dbReference type="PROSITE" id="PS51371"/>
    </source>
</evidence>
<evidence type="ECO:0000256" key="1">
    <source>
        <dbReference type="PROSITE-ProRule" id="PRU00703"/>
    </source>
</evidence>
<dbReference type="PANTHER" id="PTHR43773">
    <property type="entry name" value="MAGNESIUM TRANSPORTER MGTE"/>
    <property type="match status" value="1"/>
</dbReference>
<dbReference type="GO" id="GO:0016020">
    <property type="term" value="C:membrane"/>
    <property type="evidence" value="ECO:0007669"/>
    <property type="project" value="InterPro"/>
</dbReference>
<gene>
    <name evidence="3" type="ORF">SR41_17605</name>
</gene>
<protein>
    <recommendedName>
        <fullName evidence="2">CBS domain-containing protein</fullName>
    </recommendedName>
</protein>
<evidence type="ECO:0000313" key="3">
    <source>
        <dbReference type="EMBL" id="KIU25902.1"/>
    </source>
</evidence>
<dbReference type="GO" id="GO:0015095">
    <property type="term" value="F:magnesium ion transmembrane transporter activity"/>
    <property type="evidence" value="ECO:0007669"/>
    <property type="project" value="InterPro"/>
</dbReference>
<accession>A0A0D1M4X4</accession>
<dbReference type="Proteomes" id="UP000033203">
    <property type="component" value="Unassembled WGS sequence"/>
</dbReference>
<dbReference type="SUPFAM" id="SSF158791">
    <property type="entry name" value="MgtE N-terminal domain-like"/>
    <property type="match status" value="1"/>
</dbReference>
<evidence type="ECO:0000313" key="4">
    <source>
        <dbReference type="Proteomes" id="UP000033203"/>
    </source>
</evidence>
<reference evidence="3 4" key="1">
    <citation type="submission" date="2015-01" db="EMBL/GenBank/DDBJ databases">
        <title>Genome of Sphingomonas taxi strain 30a.</title>
        <authorList>
            <person name="Eevers N."/>
            <person name="Van Hamme J."/>
            <person name="Bottos E."/>
            <person name="Weyens N."/>
            <person name="Vangronsveld J."/>
        </authorList>
    </citation>
    <scope>NUCLEOTIDE SEQUENCE [LARGE SCALE GENOMIC DNA]</scope>
    <source>
        <strain evidence="3 4">30a</strain>
    </source>
</reference>
<feature type="domain" description="CBS" evidence="2">
    <location>
        <begin position="355"/>
        <end position="415"/>
    </location>
</feature>
<dbReference type="InterPro" id="IPR006669">
    <property type="entry name" value="MgtE_transporter"/>
</dbReference>
<dbReference type="PANTHER" id="PTHR43773:SF1">
    <property type="entry name" value="MAGNESIUM TRANSPORTER MGTE"/>
    <property type="match status" value="1"/>
</dbReference>
<dbReference type="SMART" id="SM00924">
    <property type="entry name" value="MgtE_N"/>
    <property type="match status" value="1"/>
</dbReference>
<dbReference type="InterPro" id="IPR006668">
    <property type="entry name" value="Mg_transptr_MgtE_intracell_dom"/>
</dbReference>
<keyword evidence="1" id="KW-0129">CBS domain</keyword>
<comment type="caution">
    <text evidence="3">The sequence shown here is derived from an EMBL/GenBank/DDBJ whole genome shotgun (WGS) entry which is preliminary data.</text>
</comment>
<dbReference type="Gene3D" id="3.10.580.10">
    <property type="entry name" value="CBS-domain"/>
    <property type="match status" value="1"/>
</dbReference>
<sequence>MSDSPEPSTADAVLSLSSLLKHAVIDGEGRALGKLSDVVTRLRDNDYPLLTGLVIALGNAGYFVPMRDVTSIDPEAVRLRTAKVDLRPFERRDGELLLKENILGHRLIDVAHSALVKAYDVRLALAANSWIVTGLDVHKGRWFHLGRHEEHPARDWHSFLLLMGDQRGSGSRSAASRVTKLKPAQIADIIESASSREENVLLAHVHEDPELEADVFEELDDNKQARLLHARTDEEVAALLARMRADDAADAMMDLAQERRQGVIDLLPEVQKTKILTLLGYHQATAGGLMGPEYLALPEEKTVGDALQAVRSATTHQPEALTVIHTIRADGTLAGTLTLVRALQSAPDTLLRDAADRHLVVASPGDDIVTVTTRMADFNLLSLPVVDTDNKMLGIVTVDDALEAAIPRDWMRRRSGG</sequence>
<dbReference type="Gene3D" id="1.25.60.10">
    <property type="entry name" value="MgtE N-terminal domain-like"/>
    <property type="match status" value="1"/>
</dbReference>
<dbReference type="InterPro" id="IPR046342">
    <property type="entry name" value="CBS_dom_sf"/>
</dbReference>
<dbReference type="EMBL" id="JXTP01000093">
    <property type="protein sequence ID" value="KIU25902.1"/>
    <property type="molecule type" value="Genomic_DNA"/>
</dbReference>